<evidence type="ECO:0000313" key="11">
    <source>
        <dbReference type="EMBL" id="REF83313.1"/>
    </source>
</evidence>
<evidence type="ECO:0000256" key="5">
    <source>
        <dbReference type="ARBA" id="ARBA00022832"/>
    </source>
</evidence>
<dbReference type="RefSeq" id="WP_115837897.1">
    <property type="nucleotide sequence ID" value="NZ_CP025086.1"/>
</dbReference>
<dbReference type="Proteomes" id="UP000256900">
    <property type="component" value="Unassembled WGS sequence"/>
</dbReference>
<keyword evidence="5 9" id="KW-0276">Fatty acid metabolism</keyword>
<dbReference type="SUPFAM" id="SSF51230">
    <property type="entry name" value="Single hybrid motif"/>
    <property type="match status" value="1"/>
</dbReference>
<dbReference type="NCBIfam" id="TIGR00531">
    <property type="entry name" value="BCCP"/>
    <property type="match status" value="1"/>
</dbReference>
<dbReference type="InterPro" id="IPR011053">
    <property type="entry name" value="Single_hybrid_motif"/>
</dbReference>
<dbReference type="Pfam" id="PF00364">
    <property type="entry name" value="Biotin_lipoyl"/>
    <property type="match status" value="1"/>
</dbReference>
<name>A0A3D9YP92_9HYPH</name>
<evidence type="ECO:0000256" key="4">
    <source>
        <dbReference type="ARBA" id="ARBA00022516"/>
    </source>
</evidence>
<comment type="caution">
    <text evidence="11">The sequence shown here is derived from an EMBL/GenBank/DDBJ whole genome shotgun (WGS) entry which is preliminary data.</text>
</comment>
<dbReference type="PANTHER" id="PTHR45266:SF3">
    <property type="entry name" value="OXALOACETATE DECARBOXYLASE ALPHA CHAIN"/>
    <property type="match status" value="1"/>
</dbReference>
<feature type="domain" description="Lipoyl-binding" evidence="10">
    <location>
        <begin position="87"/>
        <end position="163"/>
    </location>
</feature>
<accession>A0A3D9YP92</accession>
<evidence type="ECO:0000256" key="9">
    <source>
        <dbReference type="RuleBase" id="RU364072"/>
    </source>
</evidence>
<dbReference type="InterPro" id="IPR001882">
    <property type="entry name" value="Biotin_BS"/>
</dbReference>
<keyword evidence="7 9" id="KW-0275">Fatty acid biosynthesis</keyword>
<dbReference type="GO" id="GO:0006633">
    <property type="term" value="P:fatty acid biosynthetic process"/>
    <property type="evidence" value="ECO:0007669"/>
    <property type="project" value="UniProtKB-UniPathway"/>
</dbReference>
<reference evidence="11 12" key="1">
    <citation type="submission" date="2018-08" db="EMBL/GenBank/DDBJ databases">
        <title>Genomic Encyclopedia of Type Strains, Phase IV (KMG-IV): sequencing the most valuable type-strain genomes for metagenomic binning, comparative biology and taxonomic classification.</title>
        <authorList>
            <person name="Goeker M."/>
        </authorList>
    </citation>
    <scope>NUCLEOTIDE SEQUENCE [LARGE SCALE GENOMIC DNA]</scope>
    <source>
        <strain evidence="11 12">BW863</strain>
    </source>
</reference>
<protein>
    <recommendedName>
        <fullName evidence="3 9">Biotin carboxyl carrier protein of acetyl-CoA carboxylase</fullName>
    </recommendedName>
</protein>
<comment type="function">
    <text evidence="1 9">This protein is a component of the acetyl coenzyme A carboxylase complex; first, biotin carboxylase catalyzes the carboxylation of the carrier protein and then the transcarboxylase transfers the carboxyl group to form malonyl-CoA.</text>
</comment>
<keyword evidence="4 9" id="KW-0444">Lipid biosynthesis</keyword>
<proteinExistence type="predicted"/>
<keyword evidence="6 9" id="KW-0443">Lipid metabolism</keyword>
<keyword evidence="12" id="KW-1185">Reference proteome</keyword>
<dbReference type="PRINTS" id="PR01071">
    <property type="entry name" value="ACOABIOTINCC"/>
</dbReference>
<dbReference type="InterPro" id="IPR001249">
    <property type="entry name" value="AcCoA_biotinCC"/>
</dbReference>
<evidence type="ECO:0000256" key="2">
    <source>
        <dbReference type="ARBA" id="ARBA00005194"/>
    </source>
</evidence>
<dbReference type="OrthoDB" id="9811735at2"/>
<dbReference type="Gene3D" id="2.40.50.100">
    <property type="match status" value="1"/>
</dbReference>
<dbReference type="EMBL" id="QUMO01000006">
    <property type="protein sequence ID" value="REF83313.1"/>
    <property type="molecule type" value="Genomic_DNA"/>
</dbReference>
<sequence>MTEKKPAPPAAPTPIDPHLVETLGEIANRLDLSEIEVAQGELKIKVKRQSANAVTPASVAIPPLPVQQQAAAAAPANEGVRQALVAASAVKSPMVGTAYLRPSPETPPFVTIGAHVKVGDKLLLIEAMKTFNEIVAPQAGIVTSILVEDGQPVEFGQPLIVVE</sequence>
<evidence type="ECO:0000259" key="10">
    <source>
        <dbReference type="PROSITE" id="PS50968"/>
    </source>
</evidence>
<comment type="pathway">
    <text evidence="2 9">Lipid metabolism; fatty acid biosynthesis.</text>
</comment>
<dbReference type="InterPro" id="IPR050709">
    <property type="entry name" value="Biotin_Carboxyl_Carrier/Decarb"/>
</dbReference>
<dbReference type="PANTHER" id="PTHR45266">
    <property type="entry name" value="OXALOACETATE DECARBOXYLASE ALPHA CHAIN"/>
    <property type="match status" value="1"/>
</dbReference>
<dbReference type="GO" id="GO:0003989">
    <property type="term" value="F:acetyl-CoA carboxylase activity"/>
    <property type="evidence" value="ECO:0007669"/>
    <property type="project" value="InterPro"/>
</dbReference>
<dbReference type="PROSITE" id="PS00188">
    <property type="entry name" value="BIOTIN"/>
    <property type="match status" value="1"/>
</dbReference>
<dbReference type="AlphaFoldDB" id="A0A3D9YP92"/>
<keyword evidence="8 9" id="KW-0092">Biotin</keyword>
<dbReference type="InterPro" id="IPR000089">
    <property type="entry name" value="Biotin_lipoyl"/>
</dbReference>
<evidence type="ECO:0000256" key="3">
    <source>
        <dbReference type="ARBA" id="ARBA00017562"/>
    </source>
</evidence>
<evidence type="ECO:0000256" key="6">
    <source>
        <dbReference type="ARBA" id="ARBA00023098"/>
    </source>
</evidence>
<dbReference type="CDD" id="cd06850">
    <property type="entry name" value="biotinyl_domain"/>
    <property type="match status" value="1"/>
</dbReference>
<dbReference type="UniPathway" id="UPA00094"/>
<dbReference type="PROSITE" id="PS50968">
    <property type="entry name" value="BIOTINYL_LIPOYL"/>
    <property type="match status" value="1"/>
</dbReference>
<dbReference type="GO" id="GO:0009317">
    <property type="term" value="C:acetyl-CoA carboxylase complex"/>
    <property type="evidence" value="ECO:0007669"/>
    <property type="project" value="InterPro"/>
</dbReference>
<organism evidence="11 12">
    <name type="scientific">Methylovirgula ligni</name>
    <dbReference type="NCBI Taxonomy" id="569860"/>
    <lineage>
        <taxon>Bacteria</taxon>
        <taxon>Pseudomonadati</taxon>
        <taxon>Pseudomonadota</taxon>
        <taxon>Alphaproteobacteria</taxon>
        <taxon>Hyphomicrobiales</taxon>
        <taxon>Beijerinckiaceae</taxon>
        <taxon>Methylovirgula</taxon>
    </lineage>
</organism>
<evidence type="ECO:0000256" key="1">
    <source>
        <dbReference type="ARBA" id="ARBA00003761"/>
    </source>
</evidence>
<gene>
    <name evidence="11" type="ORF">DES32_3232</name>
</gene>
<evidence type="ECO:0000313" key="12">
    <source>
        <dbReference type="Proteomes" id="UP000256900"/>
    </source>
</evidence>
<evidence type="ECO:0000256" key="8">
    <source>
        <dbReference type="ARBA" id="ARBA00023267"/>
    </source>
</evidence>
<evidence type="ECO:0000256" key="7">
    <source>
        <dbReference type="ARBA" id="ARBA00023160"/>
    </source>
</evidence>